<gene>
    <name evidence="1" type="ORF">SteCoe_26317</name>
</gene>
<dbReference type="Proteomes" id="UP000187209">
    <property type="component" value="Unassembled WGS sequence"/>
</dbReference>
<dbReference type="EMBL" id="MPUH01000734">
    <property type="protein sequence ID" value="OMJ74706.1"/>
    <property type="molecule type" value="Genomic_DNA"/>
</dbReference>
<reference evidence="1 2" key="1">
    <citation type="submission" date="2016-11" db="EMBL/GenBank/DDBJ databases">
        <title>The macronuclear genome of Stentor coeruleus: a giant cell with tiny introns.</title>
        <authorList>
            <person name="Slabodnick M."/>
            <person name="Ruby J.G."/>
            <person name="Reiff S.B."/>
            <person name="Swart E.C."/>
            <person name="Gosai S."/>
            <person name="Prabakaran S."/>
            <person name="Witkowska E."/>
            <person name="Larue G.E."/>
            <person name="Fisher S."/>
            <person name="Freeman R.M."/>
            <person name="Gunawardena J."/>
            <person name="Chu W."/>
            <person name="Stover N.A."/>
            <person name="Gregory B.D."/>
            <person name="Nowacki M."/>
            <person name="Derisi J."/>
            <person name="Roy S.W."/>
            <person name="Marshall W.F."/>
            <person name="Sood P."/>
        </authorList>
    </citation>
    <scope>NUCLEOTIDE SEQUENCE [LARGE SCALE GENOMIC DNA]</scope>
    <source>
        <strain evidence="1">WM001</strain>
    </source>
</reference>
<protein>
    <submittedName>
        <fullName evidence="1">Uncharacterized protein</fullName>
    </submittedName>
</protein>
<dbReference type="AlphaFoldDB" id="A0A1R2BD63"/>
<evidence type="ECO:0000313" key="1">
    <source>
        <dbReference type="EMBL" id="OMJ74706.1"/>
    </source>
</evidence>
<accession>A0A1R2BD63</accession>
<organism evidence="1 2">
    <name type="scientific">Stentor coeruleus</name>
    <dbReference type="NCBI Taxonomy" id="5963"/>
    <lineage>
        <taxon>Eukaryota</taxon>
        <taxon>Sar</taxon>
        <taxon>Alveolata</taxon>
        <taxon>Ciliophora</taxon>
        <taxon>Postciliodesmatophora</taxon>
        <taxon>Heterotrichea</taxon>
        <taxon>Heterotrichida</taxon>
        <taxon>Stentoridae</taxon>
        <taxon>Stentor</taxon>
    </lineage>
</organism>
<sequence>MEDYAYHEAREFIYNGFVKICRAQPATESFFTCLGIETMKSFIRVKNSSFAETGWENLKKIINDLKSIAHENSDEESTDLIFQFCMYLENCDIEAGLFNLKQYTENNNYFLLNHLTNCMRAIYYGYFSKNILIEVTQKDLDRLSQKLKVYIAIYSNNEVIQSQTSEFLPAVYLYQGEENDNVYYGNLIHERFFDITNDTQISDNEIPFVNYYIRSSELDYRNTVMNEDGNKLIKYILQILIKKDLPEECVKNILEAAEEENYNDEYIEKLSEKRNGYEFNVDYLTDVSCDIKCKECNNILKETFPFKIHCDSGSLCIKCIIDNYRKTKSLVCMLCHRTYRENEIKFIKSF</sequence>
<keyword evidence="2" id="KW-1185">Reference proteome</keyword>
<comment type="caution">
    <text evidence="1">The sequence shown here is derived from an EMBL/GenBank/DDBJ whole genome shotgun (WGS) entry which is preliminary data.</text>
</comment>
<proteinExistence type="predicted"/>
<evidence type="ECO:0000313" key="2">
    <source>
        <dbReference type="Proteomes" id="UP000187209"/>
    </source>
</evidence>
<name>A0A1R2BD63_9CILI</name>